<evidence type="ECO:0000313" key="3">
    <source>
        <dbReference type="Proteomes" id="UP001165074"/>
    </source>
</evidence>
<protein>
    <submittedName>
        <fullName evidence="2">Uncharacterized protein</fullName>
    </submittedName>
</protein>
<sequence length="168" mass="18571">MTNSYPAWDEWLAGLSEDERAETLALCDRFAAAGADEPHLWARSEISEGIPQMARFLLLRSLWSEAINQWQQPSSIERIPAAHRLLQAGADRADITMFARVAAFETVLSVISLLDEGRPPGLDDAALPGWCLQETDNDDNPTGRRVGGLHESVLETDPSGNEAEDLWE</sequence>
<dbReference type="Proteomes" id="UP001165074">
    <property type="component" value="Unassembled WGS sequence"/>
</dbReference>
<keyword evidence="3" id="KW-1185">Reference proteome</keyword>
<gene>
    <name evidence="2" type="ORF">Airi02_088490</name>
</gene>
<organism evidence="2 3">
    <name type="scientific">Actinoallomurus iriomotensis</name>
    <dbReference type="NCBI Taxonomy" id="478107"/>
    <lineage>
        <taxon>Bacteria</taxon>
        <taxon>Bacillati</taxon>
        <taxon>Actinomycetota</taxon>
        <taxon>Actinomycetes</taxon>
        <taxon>Streptosporangiales</taxon>
        <taxon>Thermomonosporaceae</taxon>
        <taxon>Actinoallomurus</taxon>
    </lineage>
</organism>
<comment type="caution">
    <text evidence="2">The sequence shown here is derived from an EMBL/GenBank/DDBJ whole genome shotgun (WGS) entry which is preliminary data.</text>
</comment>
<dbReference type="AlphaFoldDB" id="A0A9W6W4D9"/>
<reference evidence="2" key="1">
    <citation type="submission" date="2023-03" db="EMBL/GenBank/DDBJ databases">
        <title>Actinoallomurus iriomotensis NBRC 103684.</title>
        <authorList>
            <person name="Ichikawa N."/>
            <person name="Sato H."/>
            <person name="Tonouchi N."/>
        </authorList>
    </citation>
    <scope>NUCLEOTIDE SEQUENCE</scope>
    <source>
        <strain evidence="2">NBRC 103684</strain>
    </source>
</reference>
<evidence type="ECO:0000313" key="2">
    <source>
        <dbReference type="EMBL" id="GLY90920.1"/>
    </source>
</evidence>
<accession>A0A9W6W4D9</accession>
<dbReference type="RefSeq" id="WP_285582162.1">
    <property type="nucleotide sequence ID" value="NZ_BSTK01000018.1"/>
</dbReference>
<dbReference type="EMBL" id="BSTK01000018">
    <property type="protein sequence ID" value="GLY90920.1"/>
    <property type="molecule type" value="Genomic_DNA"/>
</dbReference>
<name>A0A9W6W4D9_9ACTN</name>
<feature type="region of interest" description="Disordered" evidence="1">
    <location>
        <begin position="133"/>
        <end position="168"/>
    </location>
</feature>
<evidence type="ECO:0000256" key="1">
    <source>
        <dbReference type="SAM" id="MobiDB-lite"/>
    </source>
</evidence>
<proteinExistence type="predicted"/>